<protein>
    <recommendedName>
        <fullName evidence="5">ATP-dependent DNA helicase</fullName>
        <ecNumber evidence="5">5.6.2.3</ecNumber>
    </recommendedName>
</protein>
<dbReference type="Pfam" id="PF02042">
    <property type="entry name" value="RWP-RK"/>
    <property type="match status" value="1"/>
</dbReference>
<keyword evidence="4" id="KW-0539">Nucleus</keyword>
<sequence>MIQPLVCFVSILLTHFFKMNSTVKVELNHNDDYLPGFIYNGGSIIGEFDPFLEPWPLSVQYDDDIPELSMKDIEEITRSLDADYSSIYQNMCLDAVPVYSTITHHEAQYFNNYNYFNLPITKAAKELNVGLTVLKKRCRELNIRRWPHRKIKSLQMQCNNFKRSTFNYINRCFDFYFFLFFFCYCGYCMQIYVHNKDCYLLATTQYSSAHGGTIPCDFKHSLETAGFLSTPENTLNTKRTPLSNITNIVDDNNVPITRKYLASLLLECSTVQDPYCQLYIYDTANEVNNRLRWVNVEDQKTVEKDVVQGLIQMLDQTNELVSKFRMARDRFENHDFVDLKVELKVCRSQSGRENHISTSDEVAGIMVGTTDNTTPDRDIIVEKKFGGLQRISYIHPKLMALQYPLLFPDGEDGYHNRIPFQSAEKGSQKEKDMISMKDYYSYRFQVRDNEERSININWVLMYEICVHSSHSVSGMTPRLGGRLFQQYMVDAFSTMEQTRLWWFRTHQTILRNELYTHISDSVRKGDANATNVGKGIILPAGYVGSKRYMQQNFQDALAVCRHVGHPDVFLTMTCNSMWDEIQRMMTFVPGCIPSNNPDIISRVFHLKLDQLTNDINKKGHFGKCIGVMYVVEFQKRGLPHVHMLIWLDAPSKKYLKENVDKFVSAEIPDPLLDPVGYAAVKAYMMHGPCGLQNPKSPCMKNFKCIRHFPKNTDETEQPVDEIQAYFDGRYVCGAEAAYRIFGFPIHHRTLSVERLPFHLPDIRTVNGVLCSTFRDACKEYGLLDDDKEWHDVLDQCSVGGLPPQIRQLFVHIIVNCKVTDLALLWNNHWKQMVDDILLKRRLLSENQNLILNDMQLQFYALAGIYLHHGTNNLIIEETSYNLSEMKADHENLLAQCNEEQMSVYKDVLASVKSNKGGLFFVYGSGGCGKTFLWRTLIAQLRSVGDIVLPVASSGIAATLLPGGRTAHSRFKIPIVLDEYSLCNIGHNSDIAELIKQTKLIIWDEAPMQHRYAFECLDRSLKDIMKSVDPSRALLPFGGITVVLGGDFRQILPVITQGDRSEIVSACITRSRLWSICKIFLLTRNMRLNEDSAEDFGGTEDDLNSAFPIEYLNSMNVPGMNLNQTLGLCNGTRMIVTKCLKFCVECEVICGSFAGTRHFIPRMELCPSDTRMPYKLIRKQMPLQVCYAMTINKAQGQSLQNVGLYLPKAVFTHGQYYVAISRVTSPQGLRIFIDDESGQPTNITANVVYKEIFYSLPKL</sequence>
<dbReference type="InterPro" id="IPR027417">
    <property type="entry name" value="P-loop_NTPase"/>
</dbReference>
<keyword evidence="5" id="KW-0547">Nucleotide-binding</keyword>
<reference evidence="9" key="1">
    <citation type="journal article" date="2016" name="Nat. Genet.">
        <title>A high-quality carrot genome assembly provides new insights into carotenoid accumulation and asterid genome evolution.</title>
        <authorList>
            <person name="Iorizzo M."/>
            <person name="Ellison S."/>
            <person name="Senalik D."/>
            <person name="Zeng P."/>
            <person name="Satapoomin P."/>
            <person name="Huang J."/>
            <person name="Bowman M."/>
            <person name="Iovene M."/>
            <person name="Sanseverino W."/>
            <person name="Cavagnaro P."/>
            <person name="Yildiz M."/>
            <person name="Macko-Podgorni A."/>
            <person name="Moranska E."/>
            <person name="Grzebelus E."/>
            <person name="Grzebelus D."/>
            <person name="Ashrafi H."/>
            <person name="Zheng Z."/>
            <person name="Cheng S."/>
            <person name="Spooner D."/>
            <person name="Van Deynze A."/>
            <person name="Simon P."/>
        </authorList>
    </citation>
    <scope>NUCLEOTIDE SEQUENCE</scope>
    <source>
        <tissue evidence="9">Leaf</tissue>
    </source>
</reference>
<dbReference type="GO" id="GO:0005524">
    <property type="term" value="F:ATP binding"/>
    <property type="evidence" value="ECO:0007669"/>
    <property type="project" value="UniProtKB-KW"/>
</dbReference>
<keyword evidence="10" id="KW-1185">Reference proteome</keyword>
<gene>
    <name evidence="9" type="ORF">DCAR_0626083</name>
</gene>
<dbReference type="Proteomes" id="UP000077755">
    <property type="component" value="Chromosome 6"/>
</dbReference>
<keyword evidence="5" id="KW-0234">DNA repair</keyword>
<dbReference type="InterPro" id="IPR010285">
    <property type="entry name" value="DNA_helicase_pif1-like_DEAD"/>
</dbReference>
<keyword evidence="5" id="KW-0378">Hydrolase</keyword>
<evidence type="ECO:0000313" key="9">
    <source>
        <dbReference type="EMBL" id="WOH06655.1"/>
    </source>
</evidence>
<dbReference type="GO" id="GO:0000723">
    <property type="term" value="P:telomere maintenance"/>
    <property type="evidence" value="ECO:0007669"/>
    <property type="project" value="InterPro"/>
</dbReference>
<dbReference type="GO" id="GO:0006281">
    <property type="term" value="P:DNA repair"/>
    <property type="evidence" value="ECO:0007669"/>
    <property type="project" value="UniProtKB-KW"/>
</dbReference>
<proteinExistence type="inferred from homology"/>
<evidence type="ECO:0000313" key="10">
    <source>
        <dbReference type="Proteomes" id="UP000077755"/>
    </source>
</evidence>
<dbReference type="InterPro" id="IPR025476">
    <property type="entry name" value="Helitron_helicase-like"/>
</dbReference>
<evidence type="ECO:0000256" key="3">
    <source>
        <dbReference type="ARBA" id="ARBA00023163"/>
    </source>
</evidence>
<feature type="signal peptide" evidence="7">
    <location>
        <begin position="1"/>
        <end position="22"/>
    </location>
</feature>
<evidence type="ECO:0000256" key="7">
    <source>
        <dbReference type="SAM" id="SignalP"/>
    </source>
</evidence>
<dbReference type="PANTHER" id="PTHR10492">
    <property type="match status" value="1"/>
</dbReference>
<dbReference type="GO" id="GO:0006310">
    <property type="term" value="P:DNA recombination"/>
    <property type="evidence" value="ECO:0007669"/>
    <property type="project" value="UniProtKB-KW"/>
</dbReference>
<keyword evidence="2" id="KW-0238">DNA-binding</keyword>
<dbReference type="CDD" id="cd18809">
    <property type="entry name" value="SF1_C_RecD"/>
    <property type="match status" value="1"/>
</dbReference>
<keyword evidence="3" id="KW-0804">Transcription</keyword>
<keyword evidence="5" id="KW-0067">ATP-binding</keyword>
<keyword evidence="6" id="KW-0472">Membrane</keyword>
<evidence type="ECO:0000256" key="2">
    <source>
        <dbReference type="ARBA" id="ARBA00023125"/>
    </source>
</evidence>
<comment type="catalytic activity">
    <reaction evidence="5">
        <text>ATP + H2O = ADP + phosphate + H(+)</text>
        <dbReference type="Rhea" id="RHEA:13065"/>
        <dbReference type="ChEBI" id="CHEBI:15377"/>
        <dbReference type="ChEBI" id="CHEBI:15378"/>
        <dbReference type="ChEBI" id="CHEBI:30616"/>
        <dbReference type="ChEBI" id="CHEBI:43474"/>
        <dbReference type="ChEBI" id="CHEBI:456216"/>
        <dbReference type="EC" id="5.6.2.3"/>
    </reaction>
</comment>
<keyword evidence="7" id="KW-0732">Signal</keyword>
<feature type="chain" id="PRO_5042055891" description="ATP-dependent DNA helicase" evidence="7">
    <location>
        <begin position="23"/>
        <end position="1258"/>
    </location>
</feature>
<keyword evidence="5" id="KW-0233">DNA recombination</keyword>
<organism evidence="9 10">
    <name type="scientific">Daucus carota subsp. sativus</name>
    <name type="common">Carrot</name>
    <dbReference type="NCBI Taxonomy" id="79200"/>
    <lineage>
        <taxon>Eukaryota</taxon>
        <taxon>Viridiplantae</taxon>
        <taxon>Streptophyta</taxon>
        <taxon>Embryophyta</taxon>
        <taxon>Tracheophyta</taxon>
        <taxon>Spermatophyta</taxon>
        <taxon>Magnoliopsida</taxon>
        <taxon>eudicotyledons</taxon>
        <taxon>Gunneridae</taxon>
        <taxon>Pentapetalae</taxon>
        <taxon>asterids</taxon>
        <taxon>campanulids</taxon>
        <taxon>Apiales</taxon>
        <taxon>Apiaceae</taxon>
        <taxon>Apioideae</taxon>
        <taxon>Scandiceae</taxon>
        <taxon>Daucinae</taxon>
        <taxon>Daucus</taxon>
        <taxon>Daucus sect. Daucus</taxon>
    </lineage>
</organism>
<dbReference type="Gene3D" id="3.40.50.300">
    <property type="entry name" value="P-loop containing nucleotide triphosphate hydrolases"/>
    <property type="match status" value="1"/>
</dbReference>
<dbReference type="Pfam" id="PF05970">
    <property type="entry name" value="PIF1"/>
    <property type="match status" value="1"/>
</dbReference>
<evidence type="ECO:0000259" key="8">
    <source>
        <dbReference type="PROSITE" id="PS51519"/>
    </source>
</evidence>
<dbReference type="SUPFAM" id="SSF52540">
    <property type="entry name" value="P-loop containing nucleoside triphosphate hydrolases"/>
    <property type="match status" value="2"/>
</dbReference>
<dbReference type="GO" id="GO:0003677">
    <property type="term" value="F:DNA binding"/>
    <property type="evidence" value="ECO:0007669"/>
    <property type="project" value="UniProtKB-KW"/>
</dbReference>
<dbReference type="PANTHER" id="PTHR10492:SF90">
    <property type="entry name" value="ATP-DEPENDENT DNA HELICASE"/>
    <property type="match status" value="1"/>
</dbReference>
<reference evidence="9" key="2">
    <citation type="submission" date="2022-03" db="EMBL/GenBank/DDBJ databases">
        <title>Draft title - Genomic analysis of global carrot germplasm unveils the trajectory of domestication and the origin of high carotenoid orange carrot.</title>
        <authorList>
            <person name="Iorizzo M."/>
            <person name="Ellison S."/>
            <person name="Senalik D."/>
            <person name="Macko-Podgorni A."/>
            <person name="Grzebelus D."/>
            <person name="Bostan H."/>
            <person name="Rolling W."/>
            <person name="Curaba J."/>
            <person name="Simon P."/>
        </authorList>
    </citation>
    <scope>NUCLEOTIDE SEQUENCE</scope>
    <source>
        <tissue evidence="9">Leaf</tissue>
    </source>
</reference>
<dbReference type="EC" id="5.6.2.3" evidence="5"/>
<dbReference type="AlphaFoldDB" id="A0AAF0XF26"/>
<name>A0AAF0XF26_DAUCS</name>
<accession>A0AAF0XF26</accession>
<dbReference type="GO" id="GO:0043139">
    <property type="term" value="F:5'-3' DNA helicase activity"/>
    <property type="evidence" value="ECO:0007669"/>
    <property type="project" value="UniProtKB-EC"/>
</dbReference>
<evidence type="ECO:0000256" key="6">
    <source>
        <dbReference type="SAM" id="Phobius"/>
    </source>
</evidence>
<feature type="transmembrane region" description="Helical" evidence="6">
    <location>
        <begin position="173"/>
        <end position="193"/>
    </location>
</feature>
<dbReference type="InterPro" id="IPR003035">
    <property type="entry name" value="RWP-RK_dom"/>
</dbReference>
<keyword evidence="6" id="KW-1133">Transmembrane helix</keyword>
<keyword evidence="6" id="KW-0812">Transmembrane</keyword>
<keyword evidence="5" id="KW-0227">DNA damage</keyword>
<comment type="similarity">
    <text evidence="5">Belongs to the helicase family.</text>
</comment>
<evidence type="ECO:0000256" key="1">
    <source>
        <dbReference type="ARBA" id="ARBA00023015"/>
    </source>
</evidence>
<feature type="domain" description="RWP-RK" evidence="8">
    <location>
        <begin position="77"/>
        <end position="174"/>
    </location>
</feature>
<dbReference type="Pfam" id="PF14214">
    <property type="entry name" value="Helitron_like_N"/>
    <property type="match status" value="1"/>
</dbReference>
<evidence type="ECO:0000256" key="4">
    <source>
        <dbReference type="ARBA" id="ARBA00023242"/>
    </source>
</evidence>
<dbReference type="EMBL" id="CP093348">
    <property type="protein sequence ID" value="WOH06655.1"/>
    <property type="molecule type" value="Genomic_DNA"/>
</dbReference>
<keyword evidence="5" id="KW-0347">Helicase</keyword>
<dbReference type="PROSITE" id="PS51519">
    <property type="entry name" value="RWP_RK"/>
    <property type="match status" value="1"/>
</dbReference>
<keyword evidence="1" id="KW-0805">Transcription regulation</keyword>
<evidence type="ECO:0000256" key="5">
    <source>
        <dbReference type="RuleBase" id="RU363044"/>
    </source>
</evidence>
<dbReference type="GO" id="GO:0016787">
    <property type="term" value="F:hydrolase activity"/>
    <property type="evidence" value="ECO:0007669"/>
    <property type="project" value="UniProtKB-KW"/>
</dbReference>
<comment type="cofactor">
    <cofactor evidence="5">
        <name>Mg(2+)</name>
        <dbReference type="ChEBI" id="CHEBI:18420"/>
    </cofactor>
</comment>